<feature type="transmembrane region" description="Helical" evidence="14">
    <location>
        <begin position="194"/>
        <end position="216"/>
    </location>
</feature>
<dbReference type="PROSITE" id="PS00237">
    <property type="entry name" value="G_PROTEIN_RECEP_F1_1"/>
    <property type="match status" value="1"/>
</dbReference>
<keyword evidence="2 14" id="KW-1003">Cell membrane</keyword>
<dbReference type="Ensembl" id="ENSGMOT00000066767.1">
    <property type="protein sequence ID" value="ENSGMOP00000050102.1"/>
    <property type="gene ID" value="ENSGMOG00000034260.1"/>
</dbReference>
<feature type="transmembrane region" description="Helical" evidence="14">
    <location>
        <begin position="268"/>
        <end position="290"/>
    </location>
</feature>
<evidence type="ECO:0000256" key="11">
    <source>
        <dbReference type="ARBA" id="ARBA00023180"/>
    </source>
</evidence>
<keyword evidence="12 13" id="KW-0807">Transducer</keyword>
<dbReference type="GO" id="GO:0005549">
    <property type="term" value="F:odorant binding"/>
    <property type="evidence" value="ECO:0007669"/>
    <property type="project" value="TreeGrafter"/>
</dbReference>
<evidence type="ECO:0000256" key="13">
    <source>
        <dbReference type="RuleBase" id="RU000688"/>
    </source>
</evidence>
<proteinExistence type="inferred from homology"/>
<dbReference type="PROSITE" id="PS50262">
    <property type="entry name" value="G_PROTEIN_RECEP_F1_2"/>
    <property type="match status" value="1"/>
</dbReference>
<dbReference type="AlphaFoldDB" id="A0A8C5BRL6"/>
<protein>
    <recommendedName>
        <fullName evidence="14">Olfactory receptor</fullName>
    </recommendedName>
</protein>
<evidence type="ECO:0000256" key="12">
    <source>
        <dbReference type="ARBA" id="ARBA00023224"/>
    </source>
</evidence>
<keyword evidence="7 13" id="KW-0297">G-protein coupled receptor</keyword>
<evidence type="ECO:0000256" key="2">
    <source>
        <dbReference type="ARBA" id="ARBA00022475"/>
    </source>
</evidence>
<evidence type="ECO:0000256" key="6">
    <source>
        <dbReference type="ARBA" id="ARBA00022989"/>
    </source>
</evidence>
<dbReference type="SUPFAM" id="SSF81321">
    <property type="entry name" value="Family A G protein-coupled receptor-like"/>
    <property type="match status" value="1"/>
</dbReference>
<dbReference type="PANTHER" id="PTHR26451:SF847">
    <property type="entry name" value="ODORANT RECEPTOR-RELATED"/>
    <property type="match status" value="1"/>
</dbReference>
<keyword evidence="8 14" id="KW-0472">Membrane</keyword>
<keyword evidence="11" id="KW-0325">Glycoprotein</keyword>
<dbReference type="GeneTree" id="ENSGT01030000234640"/>
<feature type="transmembrane region" description="Helical" evidence="14">
    <location>
        <begin position="23"/>
        <end position="47"/>
    </location>
</feature>
<dbReference type="OMA" id="VFANIIM"/>
<feature type="transmembrane region" description="Helical" evidence="14">
    <location>
        <begin position="100"/>
        <end position="118"/>
    </location>
</feature>
<feature type="domain" description="G-protein coupled receptors family 1 profile" evidence="15">
    <location>
        <begin position="39"/>
        <end position="288"/>
    </location>
</feature>
<dbReference type="PRINTS" id="PR00237">
    <property type="entry name" value="GPCRRHODOPSN"/>
</dbReference>
<keyword evidence="4 13" id="KW-0812">Transmembrane</keyword>
<keyword evidence="6 14" id="KW-1133">Transmembrane helix</keyword>
<dbReference type="PANTHER" id="PTHR26451">
    <property type="entry name" value="G_PROTEIN_RECEP_F1_2 DOMAIN-CONTAINING PROTEIN"/>
    <property type="match status" value="1"/>
</dbReference>
<comment type="similarity">
    <text evidence="13">Belongs to the G-protein coupled receptor 1 family.</text>
</comment>
<evidence type="ECO:0000256" key="10">
    <source>
        <dbReference type="ARBA" id="ARBA00023170"/>
    </source>
</evidence>
<dbReference type="InterPro" id="IPR017452">
    <property type="entry name" value="GPCR_Rhodpsn_7TM"/>
</dbReference>
<evidence type="ECO:0000256" key="9">
    <source>
        <dbReference type="ARBA" id="ARBA00023157"/>
    </source>
</evidence>
<evidence type="ECO:0000256" key="1">
    <source>
        <dbReference type="ARBA" id="ARBA00004651"/>
    </source>
</evidence>
<dbReference type="GO" id="GO:0004984">
    <property type="term" value="F:olfactory receptor activity"/>
    <property type="evidence" value="ECO:0007669"/>
    <property type="project" value="InterPro"/>
</dbReference>
<comment type="subcellular location">
    <subcellularLocation>
        <location evidence="1 14">Cell membrane</location>
        <topology evidence="1 14">Multi-pass membrane protein</topology>
    </subcellularLocation>
</comment>
<dbReference type="Gene3D" id="1.20.1070.10">
    <property type="entry name" value="Rhodopsin 7-helix transmembrane proteins"/>
    <property type="match status" value="1"/>
</dbReference>
<dbReference type="Pfam" id="PF13853">
    <property type="entry name" value="7tm_4"/>
    <property type="match status" value="1"/>
</dbReference>
<dbReference type="FunFam" id="1.20.1070.10:FF:000024">
    <property type="entry name" value="Olfactory receptor"/>
    <property type="match status" value="1"/>
</dbReference>
<evidence type="ECO:0000313" key="16">
    <source>
        <dbReference type="Ensembl" id="ENSGMOP00000050102.1"/>
    </source>
</evidence>
<feature type="transmembrane region" description="Helical" evidence="14">
    <location>
        <begin position="59"/>
        <end position="80"/>
    </location>
</feature>
<reference evidence="16" key="1">
    <citation type="submission" date="2025-08" db="UniProtKB">
        <authorList>
            <consortium name="Ensembl"/>
        </authorList>
    </citation>
    <scope>IDENTIFICATION</scope>
</reference>
<evidence type="ECO:0000256" key="3">
    <source>
        <dbReference type="ARBA" id="ARBA00022606"/>
    </source>
</evidence>
<keyword evidence="10 13" id="KW-0675">Receptor</keyword>
<name>A0A8C5BRL6_GADMO</name>
<keyword evidence="17" id="KW-1185">Reference proteome</keyword>
<keyword evidence="9" id="KW-1015">Disulfide bond</keyword>
<accession>A0A8C5BRL6</accession>
<dbReference type="Proteomes" id="UP000694546">
    <property type="component" value="Chromosome 9"/>
</dbReference>
<evidence type="ECO:0000259" key="15">
    <source>
        <dbReference type="PROSITE" id="PS50262"/>
    </source>
</evidence>
<organism evidence="16 17">
    <name type="scientific">Gadus morhua</name>
    <name type="common">Atlantic cod</name>
    <dbReference type="NCBI Taxonomy" id="8049"/>
    <lineage>
        <taxon>Eukaryota</taxon>
        <taxon>Metazoa</taxon>
        <taxon>Chordata</taxon>
        <taxon>Craniata</taxon>
        <taxon>Vertebrata</taxon>
        <taxon>Euteleostomi</taxon>
        <taxon>Actinopterygii</taxon>
        <taxon>Neopterygii</taxon>
        <taxon>Teleostei</taxon>
        <taxon>Neoteleostei</taxon>
        <taxon>Acanthomorphata</taxon>
        <taxon>Zeiogadaria</taxon>
        <taxon>Gadariae</taxon>
        <taxon>Gadiformes</taxon>
        <taxon>Gadoidei</taxon>
        <taxon>Gadidae</taxon>
        <taxon>Gadus</taxon>
    </lineage>
</organism>
<keyword evidence="3 14" id="KW-0716">Sensory transduction</keyword>
<evidence type="ECO:0000256" key="5">
    <source>
        <dbReference type="ARBA" id="ARBA00022725"/>
    </source>
</evidence>
<dbReference type="PRINTS" id="PR00245">
    <property type="entry name" value="OLFACTORYR"/>
</dbReference>
<evidence type="ECO:0000256" key="4">
    <source>
        <dbReference type="ARBA" id="ARBA00022692"/>
    </source>
</evidence>
<evidence type="ECO:0000313" key="17">
    <source>
        <dbReference type="Proteomes" id="UP000694546"/>
    </source>
</evidence>
<evidence type="ECO:0000256" key="14">
    <source>
        <dbReference type="RuleBase" id="RU363047"/>
    </source>
</evidence>
<sequence length="312" mass="35401">MDINYNNTYLILGGHVQLSKYRYIYFSMTLLLFILIICSNTVVLYVIYVHESLHKPMYIFVAALLMNALFGSITIYPKLLVDLLSAKQTISRPACRLQSFLIYVYAASEFTLLSAMAFDRYVSICRPLQYHSLVRTQTVKLILVLAFCLPCCKIGIAIILSTNIGLCKFVLMRITCDNYSLVKAGCGDSTVSNAYGLCVMVLSILPHVIFILFSYTRILSICLRSSRDFRTGALNTCLPHLVIFLNFTIIALFEIIQNRIPSGIPHIVRLIVSLLYVVIPPLFNPLIYGFKMQVIRQLMLLLLAPAKQQQRE</sequence>
<dbReference type="InterPro" id="IPR000725">
    <property type="entry name" value="Olfact_rcpt"/>
</dbReference>
<evidence type="ECO:0000256" key="7">
    <source>
        <dbReference type="ARBA" id="ARBA00023040"/>
    </source>
</evidence>
<dbReference type="GO" id="GO:0005886">
    <property type="term" value="C:plasma membrane"/>
    <property type="evidence" value="ECO:0007669"/>
    <property type="project" value="UniProtKB-SubCell"/>
</dbReference>
<dbReference type="InterPro" id="IPR052921">
    <property type="entry name" value="GPCR1_Superfamily_Member"/>
</dbReference>
<feature type="transmembrane region" description="Helical" evidence="14">
    <location>
        <begin position="139"/>
        <end position="160"/>
    </location>
</feature>
<feature type="transmembrane region" description="Helical" evidence="14">
    <location>
        <begin position="237"/>
        <end position="256"/>
    </location>
</feature>
<dbReference type="InterPro" id="IPR000276">
    <property type="entry name" value="GPCR_Rhodpsn"/>
</dbReference>
<dbReference type="GO" id="GO:0004930">
    <property type="term" value="F:G protein-coupled receptor activity"/>
    <property type="evidence" value="ECO:0007669"/>
    <property type="project" value="UniProtKB-KW"/>
</dbReference>
<keyword evidence="5 14" id="KW-0552">Olfaction</keyword>
<reference evidence="16" key="2">
    <citation type="submission" date="2025-09" db="UniProtKB">
        <authorList>
            <consortium name="Ensembl"/>
        </authorList>
    </citation>
    <scope>IDENTIFICATION</scope>
</reference>
<evidence type="ECO:0000256" key="8">
    <source>
        <dbReference type="ARBA" id="ARBA00023136"/>
    </source>
</evidence>